<protein>
    <submittedName>
        <fullName evidence="5">ABC transporter substrate-binding protein</fullName>
    </submittedName>
</protein>
<dbReference type="Gene3D" id="3.40.190.10">
    <property type="entry name" value="Periplasmic binding protein-like II"/>
    <property type="match status" value="1"/>
</dbReference>
<accession>A0A4R4TRN4</accession>
<dbReference type="GO" id="GO:0015833">
    <property type="term" value="P:peptide transport"/>
    <property type="evidence" value="ECO:0007669"/>
    <property type="project" value="TreeGrafter"/>
</dbReference>
<keyword evidence="3" id="KW-0732">Signal</keyword>
<evidence type="ECO:0000313" key="5">
    <source>
        <dbReference type="EMBL" id="TDC80861.1"/>
    </source>
</evidence>
<feature type="non-terminal residue" evidence="5">
    <location>
        <position position="127"/>
    </location>
</feature>
<keyword evidence="6" id="KW-1185">Reference proteome</keyword>
<dbReference type="InterPro" id="IPR039424">
    <property type="entry name" value="SBP_5"/>
</dbReference>
<dbReference type="Pfam" id="PF00496">
    <property type="entry name" value="SBP_bac_5"/>
    <property type="match status" value="1"/>
</dbReference>
<evidence type="ECO:0000313" key="6">
    <source>
        <dbReference type="Proteomes" id="UP000295258"/>
    </source>
</evidence>
<dbReference type="EMBL" id="SMKO01000467">
    <property type="protein sequence ID" value="TDC80861.1"/>
    <property type="molecule type" value="Genomic_DNA"/>
</dbReference>
<name>A0A4R4TRN4_9ACTN</name>
<feature type="domain" description="Solute-binding protein family 5" evidence="4">
    <location>
        <begin position="52"/>
        <end position="126"/>
    </location>
</feature>
<dbReference type="Proteomes" id="UP000295258">
    <property type="component" value="Unassembled WGS sequence"/>
</dbReference>
<dbReference type="SUPFAM" id="SSF53850">
    <property type="entry name" value="Periplasmic binding protein-like II"/>
    <property type="match status" value="1"/>
</dbReference>
<feature type="non-terminal residue" evidence="5">
    <location>
        <position position="1"/>
    </location>
</feature>
<dbReference type="AlphaFoldDB" id="A0A4R4TRN4"/>
<evidence type="ECO:0000256" key="1">
    <source>
        <dbReference type="ARBA" id="ARBA00005695"/>
    </source>
</evidence>
<keyword evidence="2" id="KW-0813">Transport</keyword>
<dbReference type="GO" id="GO:1904680">
    <property type="term" value="F:peptide transmembrane transporter activity"/>
    <property type="evidence" value="ECO:0007669"/>
    <property type="project" value="TreeGrafter"/>
</dbReference>
<dbReference type="PANTHER" id="PTHR30290:SF9">
    <property type="entry name" value="OLIGOPEPTIDE-BINDING PROTEIN APPA"/>
    <property type="match status" value="1"/>
</dbReference>
<gene>
    <name evidence="5" type="ORF">E1292_50710</name>
</gene>
<comment type="similarity">
    <text evidence="1">Belongs to the bacterial solute-binding protein 5 family.</text>
</comment>
<dbReference type="Gene3D" id="3.90.76.10">
    <property type="entry name" value="Dipeptide-binding Protein, Domain 1"/>
    <property type="match status" value="1"/>
</dbReference>
<reference evidence="5 6" key="1">
    <citation type="submission" date="2019-03" db="EMBL/GenBank/DDBJ databases">
        <title>Draft genome sequences of novel Actinobacteria.</title>
        <authorList>
            <person name="Sahin N."/>
            <person name="Ay H."/>
            <person name="Saygin H."/>
        </authorList>
    </citation>
    <scope>NUCLEOTIDE SEQUENCE [LARGE SCALE GENOMIC DNA]</scope>
    <source>
        <strain evidence="5 6">KC310</strain>
    </source>
</reference>
<dbReference type="PANTHER" id="PTHR30290">
    <property type="entry name" value="PERIPLASMIC BINDING COMPONENT OF ABC TRANSPORTER"/>
    <property type="match status" value="1"/>
</dbReference>
<evidence type="ECO:0000256" key="2">
    <source>
        <dbReference type="ARBA" id="ARBA00022448"/>
    </source>
</evidence>
<sequence>GAGVASAQNMSVGVSADVTSIDPHYHLYSPNQNIADHVFGRLIERNDKLRMLPGLALSWAAIDELTWEFKLRPGVKFHDGSPFTAEDVAFSIQRVPNIKDSPGGFSVYTKEIAEVQVVDPLTVRFKT</sequence>
<comment type="caution">
    <text evidence="5">The sequence shown here is derived from an EMBL/GenBank/DDBJ whole genome shotgun (WGS) entry which is preliminary data.</text>
</comment>
<proteinExistence type="inferred from homology"/>
<organism evidence="5 6">
    <name type="scientific">Nonomuraea deserti</name>
    <dbReference type="NCBI Taxonomy" id="1848322"/>
    <lineage>
        <taxon>Bacteria</taxon>
        <taxon>Bacillati</taxon>
        <taxon>Actinomycetota</taxon>
        <taxon>Actinomycetes</taxon>
        <taxon>Streptosporangiales</taxon>
        <taxon>Streptosporangiaceae</taxon>
        <taxon>Nonomuraea</taxon>
    </lineage>
</organism>
<dbReference type="RefSeq" id="WP_246091087.1">
    <property type="nucleotide sequence ID" value="NZ_SMKO01000467.1"/>
</dbReference>
<evidence type="ECO:0000256" key="3">
    <source>
        <dbReference type="ARBA" id="ARBA00022729"/>
    </source>
</evidence>
<dbReference type="InterPro" id="IPR000914">
    <property type="entry name" value="SBP_5_dom"/>
</dbReference>
<evidence type="ECO:0000259" key="4">
    <source>
        <dbReference type="Pfam" id="PF00496"/>
    </source>
</evidence>